<dbReference type="RefSeq" id="WP_071075793.1">
    <property type="nucleotide sequence ID" value="NZ_LFKP01000003.1"/>
</dbReference>
<reference evidence="2 3" key="1">
    <citation type="submission" date="2015-06" db="EMBL/GenBank/DDBJ databases">
        <title>Draft genome sequencing of a biphenyl-degrading bacterium, Janthinobacterium lividum MEG1.</title>
        <authorList>
            <person name="Shimodaira J."/>
            <person name="Hatta T."/>
        </authorList>
    </citation>
    <scope>NUCLEOTIDE SEQUENCE [LARGE SCALE GENOMIC DNA]</scope>
    <source>
        <strain evidence="2 3">MEG1</strain>
    </source>
</reference>
<gene>
    <name evidence="2" type="ORF">AKG95_05245</name>
</gene>
<evidence type="ECO:0000313" key="3">
    <source>
        <dbReference type="Proteomes" id="UP000179840"/>
    </source>
</evidence>
<feature type="domain" description="Immunity protein Imm33" evidence="1">
    <location>
        <begin position="115"/>
        <end position="199"/>
    </location>
</feature>
<dbReference type="Pfam" id="PF09951">
    <property type="entry name" value="Imm33"/>
    <property type="match status" value="1"/>
</dbReference>
<dbReference type="AlphaFoldDB" id="A0A1S1UES2"/>
<dbReference type="PANTHER" id="PTHR38743:SF2">
    <property type="entry name" value="DUF2185 DOMAIN-CONTAINING PROTEIN"/>
    <property type="match status" value="1"/>
</dbReference>
<organism evidence="2 3">
    <name type="scientific">Janthinobacterium lividum</name>
    <dbReference type="NCBI Taxonomy" id="29581"/>
    <lineage>
        <taxon>Bacteria</taxon>
        <taxon>Pseudomonadati</taxon>
        <taxon>Pseudomonadota</taxon>
        <taxon>Betaproteobacteria</taxon>
        <taxon>Burkholderiales</taxon>
        <taxon>Oxalobacteraceae</taxon>
        <taxon>Janthinobacterium</taxon>
    </lineage>
</organism>
<protein>
    <recommendedName>
        <fullName evidence="1">Immunity protein Imm33 domain-containing protein</fullName>
    </recommendedName>
</protein>
<evidence type="ECO:0000259" key="1">
    <source>
        <dbReference type="Pfam" id="PF09951"/>
    </source>
</evidence>
<comment type="caution">
    <text evidence="2">The sequence shown here is derived from an EMBL/GenBank/DDBJ whole genome shotgun (WGS) entry which is preliminary data.</text>
</comment>
<dbReference type="InterPro" id="IPR018689">
    <property type="entry name" value="Imm33_dom"/>
</dbReference>
<proteinExistence type="predicted"/>
<dbReference type="PANTHER" id="PTHR38743">
    <property type="entry name" value="SIMILAR TO GLYOXYLASE I FAMILY PROTEIN"/>
    <property type="match status" value="1"/>
</dbReference>
<name>A0A1S1UES2_9BURK</name>
<dbReference type="Proteomes" id="UP000179840">
    <property type="component" value="Unassembled WGS sequence"/>
</dbReference>
<evidence type="ECO:0000313" key="2">
    <source>
        <dbReference type="EMBL" id="OHV98618.1"/>
    </source>
</evidence>
<accession>A0A1S1UES2</accession>
<sequence length="203" mass="22587">MPSWHLTDAAELAARHPYTFYKSPPEAIAQVRPGDVVKLIFAFHSDDPQAPGAERMWVLVETIEPHGHFTGKLDNMPGYIQDLKAKDPVAFEARHIINTQHDDDDNLVNRYAGLCFVTKKVLEDGAPVGYMYREEPDNGNDSGWRFTANDESDDYINDSANVALISLGAVLSVDDRFIALLDSPAGSAYAFDHDTQQFMAVDE</sequence>
<dbReference type="EMBL" id="LFKP01000003">
    <property type="protein sequence ID" value="OHV98618.1"/>
    <property type="molecule type" value="Genomic_DNA"/>
</dbReference>